<evidence type="ECO:0000256" key="3">
    <source>
        <dbReference type="ARBA" id="ARBA00011291"/>
    </source>
</evidence>
<evidence type="ECO:0000256" key="9">
    <source>
        <dbReference type="ARBA" id="ARBA00023065"/>
    </source>
</evidence>
<keyword evidence="6 12" id="KW-0812">Transmembrane</keyword>
<feature type="transmembrane region" description="Helical" evidence="13">
    <location>
        <begin position="7"/>
        <end position="30"/>
    </location>
</feature>
<comment type="similarity">
    <text evidence="2 12">Belongs to the ATPase protein 8 family.</text>
</comment>
<dbReference type="GeneID" id="33372688"/>
<keyword evidence="10 12" id="KW-0496">Mitochondrion</keyword>
<dbReference type="RefSeq" id="YP_009406917.1">
    <property type="nucleotide sequence ID" value="NC_035400.1"/>
</dbReference>
<reference evidence="14" key="1">
    <citation type="journal article" date="2017" name="Sci. Rep.">
        <title>Phylogenetic evidence that both ancient vicariance and dispersal have contributed to the biogeographic patterns of anchialine cave shrimps.</title>
        <authorList>
            <person name="Jurado-Rivera J.A."/>
            <person name="Pons J."/>
            <person name="Alvarez F."/>
            <person name="Botello A."/>
            <person name="Humphreys W.F."/>
            <person name="Page T.J."/>
            <person name="Iliffe T.M."/>
            <person name="Willassen E."/>
            <person name="Meland K."/>
            <person name="Juan C."/>
            <person name="Jaume D."/>
        </authorList>
    </citation>
    <scope>NUCLEOTIDE SEQUENCE</scope>
</reference>
<keyword evidence="8 13" id="KW-1133">Transmembrane helix</keyword>
<dbReference type="InterPro" id="IPR001421">
    <property type="entry name" value="ATP8_metazoa"/>
</dbReference>
<keyword evidence="9 12" id="KW-0406">Ion transport</keyword>
<comment type="subcellular location">
    <subcellularLocation>
        <location evidence="1 12">Mitochondrion membrane</location>
        <topology evidence="1 12">Single-pass membrane protein</topology>
    </subcellularLocation>
</comment>
<dbReference type="GO" id="GO:0045259">
    <property type="term" value="C:proton-transporting ATP synthase complex"/>
    <property type="evidence" value="ECO:0007669"/>
    <property type="project" value="UniProtKB-KW"/>
</dbReference>
<dbReference type="AlphaFoldDB" id="A0A1Z2R6V8"/>
<organism evidence="14">
    <name type="scientific">Typhlatya pearsei</name>
    <name type="common">Cave shrimp</name>
    <dbReference type="NCBI Taxonomy" id="200555"/>
    <lineage>
        <taxon>Eukaryota</taxon>
        <taxon>Metazoa</taxon>
        <taxon>Ecdysozoa</taxon>
        <taxon>Arthropoda</taxon>
        <taxon>Crustacea</taxon>
        <taxon>Multicrustacea</taxon>
        <taxon>Malacostraca</taxon>
        <taxon>Eumalacostraca</taxon>
        <taxon>Eucarida</taxon>
        <taxon>Decapoda</taxon>
        <taxon>Pleocyemata</taxon>
        <taxon>Caridea</taxon>
        <taxon>Atyoidea</taxon>
        <taxon>Atyidae</taxon>
        <taxon>Typhlatya</taxon>
    </lineage>
</organism>
<dbReference type="GO" id="GO:0015078">
    <property type="term" value="F:proton transmembrane transporter activity"/>
    <property type="evidence" value="ECO:0007669"/>
    <property type="project" value="InterPro"/>
</dbReference>
<keyword evidence="7 12" id="KW-0375">Hydrogen ion transport</keyword>
<gene>
    <name evidence="14" type="primary">atp8</name>
</gene>
<accession>A0A1Z2R6V8</accession>
<dbReference type="Pfam" id="PF00895">
    <property type="entry name" value="ATP-synt_8"/>
    <property type="match status" value="1"/>
</dbReference>
<keyword evidence="4 12" id="KW-0813">Transport</keyword>
<evidence type="ECO:0000256" key="12">
    <source>
        <dbReference type="RuleBase" id="RU003661"/>
    </source>
</evidence>
<geneLocation type="mitochondrion" evidence="14"/>
<evidence type="ECO:0000256" key="5">
    <source>
        <dbReference type="ARBA" id="ARBA00022547"/>
    </source>
</evidence>
<evidence type="ECO:0000313" key="14">
    <source>
        <dbReference type="EMBL" id="ASA39440.1"/>
    </source>
</evidence>
<keyword evidence="5 12" id="KW-0138">CF(0)</keyword>
<evidence type="ECO:0000256" key="7">
    <source>
        <dbReference type="ARBA" id="ARBA00022781"/>
    </source>
</evidence>
<protein>
    <recommendedName>
        <fullName evidence="12">ATP synthase complex subunit 8</fullName>
    </recommendedName>
</protein>
<sequence>MPQMAPLLWLNLFIFFSLSLILFFIFNYFLPPYFKTKPFFKHLKFKKLNWKW</sequence>
<keyword evidence="11 13" id="KW-0472">Membrane</keyword>
<evidence type="ECO:0000256" key="2">
    <source>
        <dbReference type="ARBA" id="ARBA00008892"/>
    </source>
</evidence>
<proteinExistence type="inferred from homology"/>
<dbReference type="GO" id="GO:0031966">
    <property type="term" value="C:mitochondrial membrane"/>
    <property type="evidence" value="ECO:0007669"/>
    <property type="project" value="UniProtKB-SubCell"/>
</dbReference>
<evidence type="ECO:0000256" key="10">
    <source>
        <dbReference type="ARBA" id="ARBA00023128"/>
    </source>
</evidence>
<comment type="subunit">
    <text evidence="3">F-type ATPases have 2 components, CF(1) - the catalytic core - and CF(0) - the membrane proton channel.</text>
</comment>
<evidence type="ECO:0000256" key="11">
    <source>
        <dbReference type="ARBA" id="ARBA00023136"/>
    </source>
</evidence>
<evidence type="ECO:0000256" key="1">
    <source>
        <dbReference type="ARBA" id="ARBA00004304"/>
    </source>
</evidence>
<name>A0A1Z2R6V8_TYPPE</name>
<dbReference type="EMBL" id="KX844709">
    <property type="protein sequence ID" value="ASA39440.1"/>
    <property type="molecule type" value="Genomic_DNA"/>
</dbReference>
<dbReference type="GO" id="GO:0015986">
    <property type="term" value="P:proton motive force-driven ATP synthesis"/>
    <property type="evidence" value="ECO:0007669"/>
    <property type="project" value="InterPro"/>
</dbReference>
<evidence type="ECO:0000256" key="4">
    <source>
        <dbReference type="ARBA" id="ARBA00022448"/>
    </source>
</evidence>
<evidence type="ECO:0000256" key="8">
    <source>
        <dbReference type="ARBA" id="ARBA00022989"/>
    </source>
</evidence>
<evidence type="ECO:0000256" key="13">
    <source>
        <dbReference type="SAM" id="Phobius"/>
    </source>
</evidence>
<evidence type="ECO:0000256" key="6">
    <source>
        <dbReference type="ARBA" id="ARBA00022692"/>
    </source>
</evidence>